<evidence type="ECO:0000313" key="13">
    <source>
        <dbReference type="EMBL" id="KAF7730542.1"/>
    </source>
</evidence>
<evidence type="ECO:0000256" key="8">
    <source>
        <dbReference type="ARBA" id="ARBA00022989"/>
    </source>
</evidence>
<evidence type="ECO:0000256" key="2">
    <source>
        <dbReference type="ARBA" id="ARBA00006837"/>
    </source>
</evidence>
<dbReference type="PANTHER" id="PTHR28021">
    <property type="entry name" value="PRESEQUENCE TRANSLOCATED-ASSOCIATED MOTOR SUBUNIT PAM17, MITOCHONDRIAL"/>
    <property type="match status" value="1"/>
</dbReference>
<keyword evidence="10 12" id="KW-0496">Mitochondrion</keyword>
<evidence type="ECO:0000256" key="7">
    <source>
        <dbReference type="ARBA" id="ARBA00022946"/>
    </source>
</evidence>
<keyword evidence="3 12" id="KW-0813">Transport</keyword>
<evidence type="ECO:0000256" key="1">
    <source>
        <dbReference type="ARBA" id="ARBA00004448"/>
    </source>
</evidence>
<evidence type="ECO:0000256" key="3">
    <source>
        <dbReference type="ARBA" id="ARBA00022448"/>
    </source>
</evidence>
<keyword evidence="14" id="KW-1185">Reference proteome</keyword>
<comment type="subunit">
    <text evidence="12">Component of the PAM complex.</text>
</comment>
<evidence type="ECO:0000256" key="12">
    <source>
        <dbReference type="RuleBase" id="RU367146"/>
    </source>
</evidence>
<feature type="transmembrane region" description="Helical" evidence="12">
    <location>
        <begin position="61"/>
        <end position="80"/>
    </location>
</feature>
<dbReference type="AlphaFoldDB" id="A0A8H7C064"/>
<dbReference type="Proteomes" id="UP000605846">
    <property type="component" value="Unassembled WGS sequence"/>
</dbReference>
<keyword evidence="6 12" id="KW-0653">Protein transport</keyword>
<keyword evidence="7" id="KW-0809">Transit peptide</keyword>
<evidence type="ECO:0000256" key="9">
    <source>
        <dbReference type="ARBA" id="ARBA00023010"/>
    </source>
</evidence>
<evidence type="ECO:0000313" key="14">
    <source>
        <dbReference type="Proteomes" id="UP000605846"/>
    </source>
</evidence>
<keyword evidence="8 12" id="KW-1133">Transmembrane helix</keyword>
<comment type="caution">
    <text evidence="13">The sequence shown here is derived from an EMBL/GenBank/DDBJ whole genome shotgun (WGS) entry which is preliminary data.</text>
</comment>
<evidence type="ECO:0000256" key="10">
    <source>
        <dbReference type="ARBA" id="ARBA00023128"/>
    </source>
</evidence>
<dbReference type="GO" id="GO:0001405">
    <property type="term" value="C:PAM complex, Tim23 associated import motor"/>
    <property type="evidence" value="ECO:0007669"/>
    <property type="project" value="UniProtKB-UniRule"/>
</dbReference>
<keyword evidence="4 12" id="KW-0812">Transmembrane</keyword>
<dbReference type="Pfam" id="PF08566">
    <property type="entry name" value="Pam17"/>
    <property type="match status" value="1"/>
</dbReference>
<name>A0A8H7C064_9FUNG</name>
<dbReference type="InterPro" id="IPR013875">
    <property type="entry name" value="Pam17"/>
</dbReference>
<dbReference type="EMBL" id="JABAYA010000015">
    <property type="protein sequence ID" value="KAF7730542.1"/>
    <property type="molecule type" value="Genomic_DNA"/>
</dbReference>
<keyword evidence="11 12" id="KW-0472">Membrane</keyword>
<comment type="subcellular location">
    <subcellularLocation>
        <location evidence="1 12">Mitochondrion inner membrane</location>
        <topology evidence="1 12">Multi-pass membrane protein</topology>
    </subcellularLocation>
</comment>
<comment type="function">
    <text evidence="12">Component of the PAM complex, a complex required for the translocation of transit peptide-containing proteins from the inner membrane into the mitochondrial matrix in an ATP-dependent manner.</text>
</comment>
<keyword evidence="9 12" id="KW-0811">Translocation</keyword>
<reference evidence="13" key="1">
    <citation type="submission" date="2020-01" db="EMBL/GenBank/DDBJ databases">
        <title>Genome Sequencing of Three Apophysomyces-Like Fungal Strains Confirms a Novel Fungal Genus in the Mucoromycota with divergent Burkholderia-like Endosymbiotic Bacteria.</title>
        <authorList>
            <person name="Stajich J.E."/>
            <person name="Macias A.M."/>
            <person name="Carter-House D."/>
            <person name="Lovett B."/>
            <person name="Kasson L.R."/>
            <person name="Berry K."/>
            <person name="Grigoriev I."/>
            <person name="Chang Y."/>
            <person name="Spatafora J."/>
            <person name="Kasson M.T."/>
        </authorList>
    </citation>
    <scope>NUCLEOTIDE SEQUENCE</scope>
    <source>
        <strain evidence="13">NRRL A-21654</strain>
    </source>
</reference>
<accession>A0A8H7C064</accession>
<evidence type="ECO:0000256" key="4">
    <source>
        <dbReference type="ARBA" id="ARBA00022692"/>
    </source>
</evidence>
<dbReference type="GO" id="GO:0030150">
    <property type="term" value="P:protein import into mitochondrial matrix"/>
    <property type="evidence" value="ECO:0007669"/>
    <property type="project" value="UniProtKB-UniRule"/>
</dbReference>
<keyword evidence="5 12" id="KW-0999">Mitochondrion inner membrane</keyword>
<protein>
    <recommendedName>
        <fullName evidence="12">Presequence translocated-associated motor subunit PAM17</fullName>
    </recommendedName>
</protein>
<organism evidence="13 14">
    <name type="scientific">Apophysomyces ossiformis</name>
    <dbReference type="NCBI Taxonomy" id="679940"/>
    <lineage>
        <taxon>Eukaryota</taxon>
        <taxon>Fungi</taxon>
        <taxon>Fungi incertae sedis</taxon>
        <taxon>Mucoromycota</taxon>
        <taxon>Mucoromycotina</taxon>
        <taxon>Mucoromycetes</taxon>
        <taxon>Mucorales</taxon>
        <taxon>Mucorineae</taxon>
        <taxon>Mucoraceae</taxon>
        <taxon>Apophysomyces</taxon>
    </lineage>
</organism>
<evidence type="ECO:0000256" key="11">
    <source>
        <dbReference type="ARBA" id="ARBA00023136"/>
    </source>
</evidence>
<sequence length="197" mass="22831">MSVRAIQSIRPQLQTSLRFSRPVSLRLQAACYSTSQRNDDTSIESWNDYFKLRKKRRMYEIGSYAPCTIVPFLGTGAYFMNLEIAPTTTFFGMDPLMGSVLATTASGFVGFLVAPVVGNVFFKLFNRRMQPAMDARDRDFYEHIKRNRADARLNSIRNPIPDYYGEKIQSVTDYRSWLRKQREHYRKGVFGGNMDEF</sequence>
<evidence type="ECO:0000256" key="5">
    <source>
        <dbReference type="ARBA" id="ARBA00022792"/>
    </source>
</evidence>
<comment type="similarity">
    <text evidence="2 12">Belongs to the PAM17 family.</text>
</comment>
<proteinExistence type="inferred from homology"/>
<evidence type="ECO:0000256" key="6">
    <source>
        <dbReference type="ARBA" id="ARBA00022927"/>
    </source>
</evidence>
<dbReference type="PANTHER" id="PTHR28021:SF1">
    <property type="entry name" value="PRESEQUENCE TRANSLOCATED-ASSOCIATED MOTOR SUBUNIT PAM17, MITOCHONDRIAL"/>
    <property type="match status" value="1"/>
</dbReference>
<feature type="transmembrane region" description="Helical" evidence="12">
    <location>
        <begin position="100"/>
        <end position="122"/>
    </location>
</feature>
<dbReference type="OrthoDB" id="5970083at2759"/>
<gene>
    <name evidence="13" type="primary">PAM17</name>
    <name evidence="13" type="ORF">EC973_001923</name>
</gene>